<dbReference type="Proteomes" id="UP000290693">
    <property type="component" value="Segment"/>
</dbReference>
<feature type="domain" description="Helix-turn-helix" evidence="1">
    <location>
        <begin position="20"/>
        <end position="69"/>
    </location>
</feature>
<name>A0A411CQ82_9CAUD</name>
<evidence type="ECO:0000313" key="3">
    <source>
        <dbReference type="Proteomes" id="UP000290693"/>
    </source>
</evidence>
<dbReference type="GO" id="GO:0003677">
    <property type="term" value="F:DNA binding"/>
    <property type="evidence" value="ECO:0007669"/>
    <property type="project" value="InterPro"/>
</dbReference>
<dbReference type="InterPro" id="IPR010093">
    <property type="entry name" value="SinI_DNA-bd"/>
</dbReference>
<evidence type="ECO:0000313" key="2">
    <source>
        <dbReference type="EMBL" id="QAY16089.1"/>
    </source>
</evidence>
<dbReference type="EMBL" id="MK392368">
    <property type="protein sequence ID" value="QAY16089.1"/>
    <property type="molecule type" value="Genomic_DNA"/>
</dbReference>
<dbReference type="InterPro" id="IPR009061">
    <property type="entry name" value="DNA-bd_dom_put_sf"/>
</dbReference>
<organism evidence="2 3">
    <name type="scientific">Arthrobacter phage Elesar</name>
    <dbReference type="NCBI Taxonomy" id="2510522"/>
    <lineage>
        <taxon>Viruses</taxon>
        <taxon>Duplodnaviria</taxon>
        <taxon>Heunggongvirae</taxon>
        <taxon>Uroviricota</taxon>
        <taxon>Caudoviricetes</taxon>
        <taxon>Daemsvirinae</taxon>
        <taxon>Elesarvirus</taxon>
        <taxon>Elesarvirus elesar</taxon>
    </lineage>
</organism>
<dbReference type="SUPFAM" id="SSF46955">
    <property type="entry name" value="Putative DNA-binding domain"/>
    <property type="match status" value="1"/>
</dbReference>
<dbReference type="Gene3D" id="1.10.1660.10">
    <property type="match status" value="1"/>
</dbReference>
<dbReference type="InterPro" id="IPR041657">
    <property type="entry name" value="HTH_17"/>
</dbReference>
<keyword evidence="3" id="KW-1185">Reference proteome</keyword>
<dbReference type="RefSeq" id="YP_010761202.1">
    <property type="nucleotide sequence ID" value="NC_073593.1"/>
</dbReference>
<reference evidence="2 3" key="1">
    <citation type="submission" date="2019-01" db="EMBL/GenBank/DDBJ databases">
        <authorList>
            <person name="Adair T.L."/>
            <person name="Lucas L.G."/>
            <person name="Young A.M."/>
            <person name="Antrich S.C."/>
            <person name="Baird A.G."/>
            <person name="Dunn E.L."/>
            <person name="Fernandes B.I."/>
            <person name="Fraley E.G."/>
            <person name="Ghanem A.X."/>
            <person name="Gilbert M.G."/>
            <person name="Morris T.B."/>
            <person name="Nortch B.D."/>
            <person name="Overcash M.E."/>
            <person name="Pavleszek K.E."/>
            <person name="Pellegrini L.I.O."/>
            <person name="Pham L.T."/>
            <person name="Rule L.S."/>
            <person name="Schultz E.M."/>
            <person name="Smith J."/>
            <person name="Thong B.J."/>
            <person name="Turner H.A."/>
            <person name="Walker G."/>
            <person name="Whitaker Z.J."/>
            <person name="Wilsey R.N."/>
            <person name="Yanney R.L."/>
            <person name="Klyczek K."/>
            <person name="Garlena R.A."/>
            <person name="Russell D.A."/>
            <person name="Pope W.H."/>
            <person name="Jacobs-Sera D."/>
            <person name="Hatfull G.F."/>
        </authorList>
    </citation>
    <scope>NUCLEOTIDE SEQUENCE [LARGE SCALE GENOMIC DNA]</scope>
</reference>
<proteinExistence type="predicted"/>
<dbReference type="GeneID" id="80034318"/>
<protein>
    <submittedName>
        <fullName evidence="2">Helix-turn-helix DNA binding protein</fullName>
    </submittedName>
</protein>
<sequence>MTRLTHTCLTSYMNHEVTLISTSEVAKAFGVGRPAVSRWVRSGKLKPALTTPGGHHKFDKAAIAALIEESTSGCITEPEQARSA</sequence>
<gene>
    <name evidence="2" type="primary">38</name>
    <name evidence="2" type="ORF">SEA_ELESAR_38</name>
</gene>
<evidence type="ECO:0000259" key="1">
    <source>
        <dbReference type="Pfam" id="PF12728"/>
    </source>
</evidence>
<dbReference type="Pfam" id="PF12728">
    <property type="entry name" value="HTH_17"/>
    <property type="match status" value="1"/>
</dbReference>
<dbReference type="KEGG" id="vg:80034318"/>
<dbReference type="NCBIfam" id="TIGR01764">
    <property type="entry name" value="excise"/>
    <property type="match status" value="1"/>
</dbReference>
<accession>A0A411CQ82</accession>